<proteinExistence type="inferred from homology"/>
<dbReference type="InterPro" id="IPR013106">
    <property type="entry name" value="Ig_V-set"/>
</dbReference>
<dbReference type="PANTHER" id="PTHR10903">
    <property type="entry name" value="GTPASE, IMAP FAMILY MEMBER-RELATED"/>
    <property type="match status" value="1"/>
</dbReference>
<organism evidence="8 9">
    <name type="scientific">Silurus meridionalis</name>
    <name type="common">Southern catfish</name>
    <name type="synonym">Silurus soldatovi meridionalis</name>
    <dbReference type="NCBI Taxonomy" id="175797"/>
    <lineage>
        <taxon>Eukaryota</taxon>
        <taxon>Metazoa</taxon>
        <taxon>Chordata</taxon>
        <taxon>Craniata</taxon>
        <taxon>Vertebrata</taxon>
        <taxon>Euteleostomi</taxon>
        <taxon>Actinopterygii</taxon>
        <taxon>Neopterygii</taxon>
        <taxon>Teleostei</taxon>
        <taxon>Ostariophysi</taxon>
        <taxon>Siluriformes</taxon>
        <taxon>Siluridae</taxon>
        <taxon>Silurus</taxon>
    </lineage>
</organism>
<dbReference type="PROSITE" id="PS51720">
    <property type="entry name" value="G_AIG1"/>
    <property type="match status" value="1"/>
</dbReference>
<dbReference type="SUPFAM" id="SSF48726">
    <property type="entry name" value="Immunoglobulin"/>
    <property type="match status" value="1"/>
</dbReference>
<evidence type="ECO:0000259" key="6">
    <source>
        <dbReference type="PROSITE" id="PS50835"/>
    </source>
</evidence>
<reference evidence="8" key="1">
    <citation type="submission" date="2020-08" db="EMBL/GenBank/DDBJ databases">
        <title>Chromosome-level assembly of Southern catfish (Silurus meridionalis) provides insights into visual adaptation to the nocturnal and benthic lifestyles.</title>
        <authorList>
            <person name="Zhang Y."/>
            <person name="Wang D."/>
            <person name="Peng Z."/>
        </authorList>
    </citation>
    <scope>NUCLEOTIDE SEQUENCE</scope>
    <source>
        <strain evidence="8">SWU-2019-XX</strain>
        <tissue evidence="8">Muscle</tissue>
    </source>
</reference>
<sequence>MAAASNNELKLILHQDKRVQLGSTVTLSCCLSPEISAADMEIRWFKGTDCVCLYKSKKMTEGRGYKGRVSLLTPELDKGNINLQLRESRESDIGHYLCHVTDGVRTGRLAIRLWWHPLQSFSRLFQCGVIPYIYIQQWGRKWTDEEKMKMEESSLLTEYNMDVKSIMKELIKKQSTLEKTEEQLKNTKLDLQRATDDLENITVPDQSGSMPKVDPMSGKLSCSDSPQLRLLLLGRTGSGKTAARNTILGKEERNQAETATPSSTSTQQSESTQAEVAGRKLTVVDTPDWFSPGLSLEILKQDVELCVHLSAPGPHAFLLVIPVKQPTGEERGMLEKIEEVFGEKCWEMAILLFTVFDEAQKKTIEEFVQSGNQEVQKLMEKCGNRFYCLNIKDSGDGSQISELLVKVEKMVSENEGRFHSREIFLDTESEIEKMLQWAKDKKVANEEREMKVKLEQEVQNSQRKIEGMIQEHEEDIKQLNSQIAELEEKIKEEMDEMKKEELKGELEGEMQRKTKIENIVMILNEKIEWEKRKMEDSLRKMVEEIKKAYEEEAAMEAERNLMKIMLPEIQRHFLTSKVKMEEDFRGQMEEKDRELELLKQTLMKLREEAKQSTLRNEGQEVSGEVVPQNQCRKRIGSI</sequence>
<dbReference type="FunFam" id="3.40.50.300:FF:002274">
    <property type="entry name" value="Si:dkeyp-69e1.8"/>
    <property type="match status" value="1"/>
</dbReference>
<dbReference type="InterPro" id="IPR036179">
    <property type="entry name" value="Ig-like_dom_sf"/>
</dbReference>
<accession>A0A8T0ACT7</accession>
<gene>
    <name evidence="8" type="ORF">HF521_013683</name>
</gene>
<dbReference type="InterPro" id="IPR013783">
    <property type="entry name" value="Ig-like_fold"/>
</dbReference>
<evidence type="ECO:0000256" key="3">
    <source>
        <dbReference type="ARBA" id="ARBA00023134"/>
    </source>
</evidence>
<dbReference type="Gene3D" id="2.60.40.10">
    <property type="entry name" value="Immunoglobulins"/>
    <property type="match status" value="1"/>
</dbReference>
<comment type="caution">
    <text evidence="8">The sequence shown here is derived from an EMBL/GenBank/DDBJ whole genome shotgun (WGS) entry which is preliminary data.</text>
</comment>
<dbReference type="OrthoDB" id="8953803at2759"/>
<feature type="domain" description="Ig-like" evidence="6">
    <location>
        <begin position="7"/>
        <end position="110"/>
    </location>
</feature>
<feature type="domain" description="AIG1-type G" evidence="7">
    <location>
        <begin position="225"/>
        <end position="428"/>
    </location>
</feature>
<dbReference type="InterPro" id="IPR003599">
    <property type="entry name" value="Ig_sub"/>
</dbReference>
<dbReference type="Pfam" id="PF07686">
    <property type="entry name" value="V-set"/>
    <property type="match status" value="1"/>
</dbReference>
<keyword evidence="2" id="KW-0547">Nucleotide-binding</keyword>
<dbReference type="Pfam" id="PF04548">
    <property type="entry name" value="AIG1"/>
    <property type="match status" value="1"/>
</dbReference>
<dbReference type="InterPro" id="IPR027417">
    <property type="entry name" value="P-loop_NTPase"/>
</dbReference>
<comment type="similarity">
    <text evidence="1">Belongs to the TRAFAC class TrmE-Era-EngA-EngB-Septin-like GTPase superfamily. AIG1/Toc34/Toc159-like paraseptin GTPase family. IAN subfamily.</text>
</comment>
<dbReference type="Proteomes" id="UP000606274">
    <property type="component" value="Unassembled WGS sequence"/>
</dbReference>
<evidence type="ECO:0000313" key="9">
    <source>
        <dbReference type="Proteomes" id="UP000606274"/>
    </source>
</evidence>
<name>A0A8T0ACT7_SILME</name>
<dbReference type="InterPro" id="IPR045058">
    <property type="entry name" value="GIMA/IAN/Toc"/>
</dbReference>
<evidence type="ECO:0000259" key="7">
    <source>
        <dbReference type="PROSITE" id="PS51720"/>
    </source>
</evidence>
<dbReference type="PANTHER" id="PTHR10903:SF167">
    <property type="entry name" value="GTPASE IMAP FAMILY MEMBER 6-RELATED"/>
    <property type="match status" value="1"/>
</dbReference>
<evidence type="ECO:0000256" key="2">
    <source>
        <dbReference type="ARBA" id="ARBA00022741"/>
    </source>
</evidence>
<evidence type="ECO:0000313" key="8">
    <source>
        <dbReference type="EMBL" id="KAF7688876.1"/>
    </source>
</evidence>
<keyword evidence="3" id="KW-0342">GTP-binding</keyword>
<dbReference type="PROSITE" id="PS50835">
    <property type="entry name" value="IG_LIKE"/>
    <property type="match status" value="1"/>
</dbReference>
<keyword evidence="4" id="KW-0175">Coiled coil</keyword>
<dbReference type="EMBL" id="JABFDY010000025">
    <property type="protein sequence ID" value="KAF7688876.1"/>
    <property type="molecule type" value="Genomic_DNA"/>
</dbReference>
<feature type="coiled-coil region" evidence="4">
    <location>
        <begin position="163"/>
        <end position="201"/>
    </location>
</feature>
<dbReference type="InterPro" id="IPR006703">
    <property type="entry name" value="G_AIG1"/>
</dbReference>
<protein>
    <submittedName>
        <fullName evidence="8">Uncharacterized protein</fullName>
    </submittedName>
</protein>
<evidence type="ECO:0000256" key="1">
    <source>
        <dbReference type="ARBA" id="ARBA00008535"/>
    </source>
</evidence>
<feature type="region of interest" description="Disordered" evidence="5">
    <location>
        <begin position="241"/>
        <end position="278"/>
    </location>
</feature>
<dbReference type="SUPFAM" id="SSF52540">
    <property type="entry name" value="P-loop containing nucleoside triphosphate hydrolases"/>
    <property type="match status" value="1"/>
</dbReference>
<dbReference type="Gene3D" id="3.40.50.300">
    <property type="entry name" value="P-loop containing nucleotide triphosphate hydrolases"/>
    <property type="match status" value="1"/>
</dbReference>
<evidence type="ECO:0000256" key="4">
    <source>
        <dbReference type="SAM" id="Coils"/>
    </source>
</evidence>
<dbReference type="SMART" id="SM00409">
    <property type="entry name" value="IG"/>
    <property type="match status" value="1"/>
</dbReference>
<dbReference type="AlphaFoldDB" id="A0A8T0ACT7"/>
<keyword evidence="9" id="KW-1185">Reference proteome</keyword>
<evidence type="ECO:0000256" key="5">
    <source>
        <dbReference type="SAM" id="MobiDB-lite"/>
    </source>
</evidence>
<feature type="coiled-coil region" evidence="4">
    <location>
        <begin position="444"/>
        <end position="615"/>
    </location>
</feature>
<dbReference type="GO" id="GO:0005525">
    <property type="term" value="F:GTP binding"/>
    <property type="evidence" value="ECO:0007669"/>
    <property type="project" value="UniProtKB-KW"/>
</dbReference>
<dbReference type="InterPro" id="IPR007110">
    <property type="entry name" value="Ig-like_dom"/>
</dbReference>
<feature type="compositionally biased region" description="Low complexity" evidence="5">
    <location>
        <begin position="256"/>
        <end position="275"/>
    </location>
</feature>